<accession>A0A6A8DC17</accession>
<protein>
    <submittedName>
        <fullName evidence="2">Uncharacterized protein</fullName>
    </submittedName>
</protein>
<feature type="transmembrane region" description="Helical" evidence="1">
    <location>
        <begin position="7"/>
        <end position="26"/>
    </location>
</feature>
<keyword evidence="1" id="KW-0812">Transmembrane</keyword>
<dbReference type="OrthoDB" id="2973330at2"/>
<sequence>MKSIISYFLYALLLFGTLLLVSYIDFRLEIIAKQDYRVWKWVTIKQFLYIPVGFALAFPYVVKNFKKDGNWKFDYKKIIFFGIPALCLTFSYTLYYHSVLGIVEIPWWIQMDGAVIELGGALLGYIIFSSFFKTEKD</sequence>
<dbReference type="Proteomes" id="UP000799092">
    <property type="component" value="Unassembled WGS sequence"/>
</dbReference>
<keyword evidence="1" id="KW-1133">Transmembrane helix</keyword>
<dbReference type="RefSeq" id="WP_153736900.1">
    <property type="nucleotide sequence ID" value="NZ_WJNG01000008.1"/>
</dbReference>
<evidence type="ECO:0000313" key="3">
    <source>
        <dbReference type="Proteomes" id="UP000799092"/>
    </source>
</evidence>
<evidence type="ECO:0000256" key="1">
    <source>
        <dbReference type="SAM" id="Phobius"/>
    </source>
</evidence>
<name>A0A6A8DC17_9BACI</name>
<organism evidence="2 3">
    <name type="scientific">Aquibacillus halophilus</name>
    <dbReference type="NCBI Taxonomy" id="930132"/>
    <lineage>
        <taxon>Bacteria</taxon>
        <taxon>Bacillati</taxon>
        <taxon>Bacillota</taxon>
        <taxon>Bacilli</taxon>
        <taxon>Bacillales</taxon>
        <taxon>Bacillaceae</taxon>
        <taxon>Aquibacillus</taxon>
    </lineage>
</organism>
<keyword evidence="3" id="KW-1185">Reference proteome</keyword>
<feature type="transmembrane region" description="Helical" evidence="1">
    <location>
        <begin position="107"/>
        <end position="128"/>
    </location>
</feature>
<proteinExistence type="predicted"/>
<feature type="transmembrane region" description="Helical" evidence="1">
    <location>
        <begin position="46"/>
        <end position="65"/>
    </location>
</feature>
<gene>
    <name evidence="2" type="ORF">GH741_11295</name>
</gene>
<dbReference type="EMBL" id="WJNG01000008">
    <property type="protein sequence ID" value="MRH43265.1"/>
    <property type="molecule type" value="Genomic_DNA"/>
</dbReference>
<feature type="transmembrane region" description="Helical" evidence="1">
    <location>
        <begin position="77"/>
        <end position="95"/>
    </location>
</feature>
<dbReference type="AlphaFoldDB" id="A0A6A8DC17"/>
<reference evidence="2" key="1">
    <citation type="submission" date="2019-11" db="EMBL/GenBank/DDBJ databases">
        <authorList>
            <person name="Li J."/>
        </authorList>
    </citation>
    <scope>NUCLEOTIDE SEQUENCE</scope>
    <source>
        <strain evidence="2">B6B</strain>
    </source>
</reference>
<evidence type="ECO:0000313" key="2">
    <source>
        <dbReference type="EMBL" id="MRH43265.1"/>
    </source>
</evidence>
<comment type="caution">
    <text evidence="2">The sequence shown here is derived from an EMBL/GenBank/DDBJ whole genome shotgun (WGS) entry which is preliminary data.</text>
</comment>
<keyword evidence="1" id="KW-0472">Membrane</keyword>